<protein>
    <submittedName>
        <fullName evidence="1">Uncharacterized protein</fullName>
    </submittedName>
</protein>
<proteinExistence type="predicted"/>
<dbReference type="GeneID" id="94293564"/>
<organism evidence="1 2">
    <name type="scientific">Porcisia hertigi</name>
    <dbReference type="NCBI Taxonomy" id="2761500"/>
    <lineage>
        <taxon>Eukaryota</taxon>
        <taxon>Discoba</taxon>
        <taxon>Euglenozoa</taxon>
        <taxon>Kinetoplastea</taxon>
        <taxon>Metakinetoplastina</taxon>
        <taxon>Trypanosomatida</taxon>
        <taxon>Trypanosomatidae</taxon>
        <taxon>Leishmaniinae</taxon>
        <taxon>Porcisia</taxon>
    </lineage>
</organism>
<keyword evidence="2" id="KW-1185">Reference proteome</keyword>
<comment type="caution">
    <text evidence="1">The sequence shown here is derived from an EMBL/GenBank/DDBJ whole genome shotgun (WGS) entry which is preliminary data.</text>
</comment>
<dbReference type="RefSeq" id="XP_067759919.1">
    <property type="nucleotide sequence ID" value="XM_067903487.1"/>
</dbReference>
<evidence type="ECO:0000313" key="2">
    <source>
        <dbReference type="Proteomes" id="UP000674318"/>
    </source>
</evidence>
<gene>
    <name evidence="1" type="ORF">JKF63_07550</name>
</gene>
<dbReference type="AlphaFoldDB" id="A0A836YJ42"/>
<sequence>MGREASRSIDVFVPAETRTRVTCLDIEKGTMPELIEPSAAGPKESGKEMDRMLFEALECADGLAIMGGLPAGSSGTETRPYGCH</sequence>
<accession>A0A836YJ42</accession>
<dbReference type="KEGG" id="phet:94293564"/>
<dbReference type="EMBL" id="JAFJZO010000002">
    <property type="protein sequence ID" value="KAG5512086.1"/>
    <property type="molecule type" value="Genomic_DNA"/>
</dbReference>
<evidence type="ECO:0000313" key="1">
    <source>
        <dbReference type="EMBL" id="KAG5512086.1"/>
    </source>
</evidence>
<name>A0A836YJ42_9TRYP</name>
<dbReference type="Proteomes" id="UP000674318">
    <property type="component" value="Chromosome 2"/>
</dbReference>
<reference evidence="1 2" key="1">
    <citation type="submission" date="2021-02" db="EMBL/GenBank/DDBJ databases">
        <title>Porcisia hertigi Genome sequencing and assembly.</title>
        <authorList>
            <person name="Almutairi H."/>
            <person name="Gatherer D."/>
        </authorList>
    </citation>
    <scope>NUCLEOTIDE SEQUENCE [LARGE SCALE GENOMIC DNA]</scope>
    <source>
        <strain evidence="1 2">C119</strain>
    </source>
</reference>